<sequence>MRKAILKCLSPSQREEARLLYPSLAGPKPQSEKVPAIEDSSILLLSCNLKQLLKRIASYYQSLVKRVTSPRNRRIEKLANAVGTVNIMPD</sequence>
<gene>
    <name evidence="1" type="ORF">GYA55_04685</name>
</gene>
<dbReference type="Proteomes" id="UP000524246">
    <property type="component" value="Unassembled WGS sequence"/>
</dbReference>
<evidence type="ECO:0000313" key="1">
    <source>
        <dbReference type="EMBL" id="NMC62445.1"/>
    </source>
</evidence>
<name>A0A7X9IKZ4_9DELT</name>
<reference evidence="1 2" key="1">
    <citation type="journal article" date="2020" name="Biotechnol. Biofuels">
        <title>New insights from the biogas microbiome by comprehensive genome-resolved metagenomics of nearly 1600 species originating from multiple anaerobic digesters.</title>
        <authorList>
            <person name="Campanaro S."/>
            <person name="Treu L."/>
            <person name="Rodriguez-R L.M."/>
            <person name="Kovalovszki A."/>
            <person name="Ziels R.M."/>
            <person name="Maus I."/>
            <person name="Zhu X."/>
            <person name="Kougias P.G."/>
            <person name="Basile A."/>
            <person name="Luo G."/>
            <person name="Schluter A."/>
            <person name="Konstantinidis K.T."/>
            <person name="Angelidaki I."/>
        </authorList>
    </citation>
    <scope>NUCLEOTIDE SEQUENCE [LARGE SCALE GENOMIC DNA]</scope>
    <source>
        <strain evidence="1">AS27yjCOA_65</strain>
    </source>
</reference>
<dbReference type="AlphaFoldDB" id="A0A7X9IKZ4"/>
<dbReference type="EMBL" id="JAAZON010000196">
    <property type="protein sequence ID" value="NMC62445.1"/>
    <property type="molecule type" value="Genomic_DNA"/>
</dbReference>
<proteinExistence type="predicted"/>
<organism evidence="1 2">
    <name type="scientific">SAR324 cluster bacterium</name>
    <dbReference type="NCBI Taxonomy" id="2024889"/>
    <lineage>
        <taxon>Bacteria</taxon>
        <taxon>Deltaproteobacteria</taxon>
        <taxon>SAR324 cluster</taxon>
    </lineage>
</organism>
<accession>A0A7X9IKZ4</accession>
<protein>
    <submittedName>
        <fullName evidence="1">Uncharacterized protein</fullName>
    </submittedName>
</protein>
<evidence type="ECO:0000313" key="2">
    <source>
        <dbReference type="Proteomes" id="UP000524246"/>
    </source>
</evidence>
<comment type="caution">
    <text evidence="1">The sequence shown here is derived from an EMBL/GenBank/DDBJ whole genome shotgun (WGS) entry which is preliminary data.</text>
</comment>